<sequence>MELELFALLFLAGAGFLAAFLDAIAGGGGLISLPALLSVGVPPISALATNKMQSVVGTTVAAITYWRRGYIKFTALIVPIILTLFGSIIGAATAKSMDTNVLNLLVPILLIGVSVYFMFSPKLSDETRSEKLQFAVFAPVMGFTVGFYDGIFGPGTGSFFIAGFVTLFGLGLTKAVGNTKVLNATSNLAALMFFILAGDVVWIAGGVMIIGQIAGGYLGARTGMRFGAKLIKPLIVIISMTMAVRLLWPIIFP</sequence>
<evidence type="ECO:0000256" key="2">
    <source>
        <dbReference type="ARBA" id="ARBA00009142"/>
    </source>
</evidence>
<keyword evidence="3" id="KW-0813">Transport</keyword>
<dbReference type="Pfam" id="PF01925">
    <property type="entry name" value="TauE"/>
    <property type="match status" value="1"/>
</dbReference>
<evidence type="ECO:0000256" key="7">
    <source>
        <dbReference type="ARBA" id="ARBA00023136"/>
    </source>
</evidence>
<evidence type="ECO:0000256" key="5">
    <source>
        <dbReference type="ARBA" id="ARBA00022692"/>
    </source>
</evidence>
<protein>
    <recommendedName>
        <fullName evidence="8">Probable membrane transporter protein</fullName>
    </recommendedName>
</protein>
<reference evidence="9" key="1">
    <citation type="journal article" date="2014" name="Int. J. Syst. Evol. Microbiol.">
        <title>Complete genome of a new Firmicutes species belonging to the dominant human colonic microbiota ('Ruminococcus bicirculans') reveals two chromosomes and a selective capacity to utilize plant glucans.</title>
        <authorList>
            <consortium name="NISC Comparative Sequencing Program"/>
            <person name="Wegmann U."/>
            <person name="Louis P."/>
            <person name="Goesmann A."/>
            <person name="Henrissat B."/>
            <person name="Duncan S.H."/>
            <person name="Flint H.J."/>
        </authorList>
    </citation>
    <scope>NUCLEOTIDE SEQUENCE</scope>
    <source>
        <strain evidence="9">NBRC 107169</strain>
    </source>
</reference>
<keyword evidence="5 8" id="KW-0812">Transmembrane</keyword>
<keyword evidence="7 8" id="KW-0472">Membrane</keyword>
<feature type="transmembrane region" description="Helical" evidence="8">
    <location>
        <begin position="230"/>
        <end position="248"/>
    </location>
</feature>
<accession>A0ABQ5UTK2</accession>
<evidence type="ECO:0000256" key="3">
    <source>
        <dbReference type="ARBA" id="ARBA00022448"/>
    </source>
</evidence>
<comment type="subcellular location">
    <subcellularLocation>
        <location evidence="1 8">Cell membrane</location>
        <topology evidence="1 8">Multi-pass membrane protein</topology>
    </subcellularLocation>
</comment>
<dbReference type="PANTHER" id="PTHR30269:SF0">
    <property type="entry name" value="MEMBRANE TRANSPORTER PROTEIN YFCA-RELATED"/>
    <property type="match status" value="1"/>
</dbReference>
<feature type="transmembrane region" description="Helical" evidence="8">
    <location>
        <begin position="157"/>
        <end position="176"/>
    </location>
</feature>
<evidence type="ECO:0000313" key="9">
    <source>
        <dbReference type="EMBL" id="GLQ17721.1"/>
    </source>
</evidence>
<feature type="transmembrane region" description="Helical" evidence="8">
    <location>
        <begin position="188"/>
        <end position="210"/>
    </location>
</feature>
<reference evidence="9" key="2">
    <citation type="submission" date="2023-01" db="EMBL/GenBank/DDBJ databases">
        <title>Draft genome sequence of Maritalea porphyrae strain NBRC 107169.</title>
        <authorList>
            <person name="Sun Q."/>
            <person name="Mori K."/>
        </authorList>
    </citation>
    <scope>NUCLEOTIDE SEQUENCE</scope>
    <source>
        <strain evidence="9">NBRC 107169</strain>
    </source>
</reference>
<keyword evidence="10" id="KW-1185">Reference proteome</keyword>
<keyword evidence="4 8" id="KW-1003">Cell membrane</keyword>
<dbReference type="EMBL" id="BSNI01000002">
    <property type="protein sequence ID" value="GLQ17721.1"/>
    <property type="molecule type" value="Genomic_DNA"/>
</dbReference>
<feature type="transmembrane region" description="Helical" evidence="8">
    <location>
        <begin position="31"/>
        <end position="49"/>
    </location>
</feature>
<keyword evidence="6 8" id="KW-1133">Transmembrane helix</keyword>
<evidence type="ECO:0000256" key="4">
    <source>
        <dbReference type="ARBA" id="ARBA00022475"/>
    </source>
</evidence>
<evidence type="ECO:0000256" key="8">
    <source>
        <dbReference type="RuleBase" id="RU363041"/>
    </source>
</evidence>
<organism evidence="9 10">
    <name type="scientific">Maritalea porphyrae</name>
    <dbReference type="NCBI Taxonomy" id="880732"/>
    <lineage>
        <taxon>Bacteria</taxon>
        <taxon>Pseudomonadati</taxon>
        <taxon>Pseudomonadota</taxon>
        <taxon>Alphaproteobacteria</taxon>
        <taxon>Hyphomicrobiales</taxon>
        <taxon>Devosiaceae</taxon>
        <taxon>Maritalea</taxon>
    </lineage>
</organism>
<name>A0ABQ5UTK2_9HYPH</name>
<feature type="transmembrane region" description="Helical" evidence="8">
    <location>
        <begin position="70"/>
        <end position="89"/>
    </location>
</feature>
<gene>
    <name evidence="9" type="primary">yfcA</name>
    <name evidence="9" type="ORF">GCM10007879_19700</name>
</gene>
<comment type="similarity">
    <text evidence="2 8">Belongs to the 4-toluene sulfonate uptake permease (TSUP) (TC 2.A.102) family.</text>
</comment>
<proteinExistence type="inferred from homology"/>
<comment type="caution">
    <text evidence="9">The sequence shown here is derived from an EMBL/GenBank/DDBJ whole genome shotgun (WGS) entry which is preliminary data.</text>
</comment>
<evidence type="ECO:0000256" key="6">
    <source>
        <dbReference type="ARBA" id="ARBA00022989"/>
    </source>
</evidence>
<dbReference type="InterPro" id="IPR052017">
    <property type="entry name" value="TSUP"/>
</dbReference>
<dbReference type="RefSeq" id="WP_284364082.1">
    <property type="nucleotide sequence ID" value="NZ_BSNI01000002.1"/>
</dbReference>
<dbReference type="PANTHER" id="PTHR30269">
    <property type="entry name" value="TRANSMEMBRANE PROTEIN YFCA"/>
    <property type="match status" value="1"/>
</dbReference>
<dbReference type="InterPro" id="IPR002781">
    <property type="entry name" value="TM_pro_TauE-like"/>
</dbReference>
<dbReference type="Proteomes" id="UP001161405">
    <property type="component" value="Unassembled WGS sequence"/>
</dbReference>
<feature type="transmembrane region" description="Helical" evidence="8">
    <location>
        <begin position="101"/>
        <end position="120"/>
    </location>
</feature>
<evidence type="ECO:0000313" key="10">
    <source>
        <dbReference type="Proteomes" id="UP001161405"/>
    </source>
</evidence>
<evidence type="ECO:0000256" key="1">
    <source>
        <dbReference type="ARBA" id="ARBA00004651"/>
    </source>
</evidence>